<dbReference type="GO" id="GO:0045003">
    <property type="term" value="P:double-strand break repair via synthesis-dependent strand annealing"/>
    <property type="evidence" value="ECO:0007669"/>
    <property type="project" value="TreeGrafter"/>
</dbReference>
<evidence type="ECO:0000259" key="1">
    <source>
        <dbReference type="PROSITE" id="PS51192"/>
    </source>
</evidence>
<reference evidence="2 3" key="1">
    <citation type="journal article" date="2023" name="Life. Sci Alliance">
        <title>Evolutionary insights into 3D genome organization and epigenetic landscape of Vigna mungo.</title>
        <authorList>
            <person name="Junaid A."/>
            <person name="Singh B."/>
            <person name="Bhatia S."/>
        </authorList>
    </citation>
    <scope>NUCLEOTIDE SEQUENCE [LARGE SCALE GENOMIC DNA]</scope>
    <source>
        <strain evidence="2">Urdbean</strain>
    </source>
</reference>
<dbReference type="Gene3D" id="3.40.50.10810">
    <property type="entry name" value="Tandem AAA-ATPase domain"/>
    <property type="match status" value="1"/>
</dbReference>
<evidence type="ECO:0000313" key="2">
    <source>
        <dbReference type="EMBL" id="WVZ04126.1"/>
    </source>
</evidence>
<organism evidence="2 3">
    <name type="scientific">Vigna mungo</name>
    <name type="common">Black gram</name>
    <name type="synonym">Phaseolus mungo</name>
    <dbReference type="NCBI Taxonomy" id="3915"/>
    <lineage>
        <taxon>Eukaryota</taxon>
        <taxon>Viridiplantae</taxon>
        <taxon>Streptophyta</taxon>
        <taxon>Embryophyta</taxon>
        <taxon>Tracheophyta</taxon>
        <taxon>Spermatophyta</taxon>
        <taxon>Magnoliopsida</taxon>
        <taxon>eudicotyledons</taxon>
        <taxon>Gunneridae</taxon>
        <taxon>Pentapetalae</taxon>
        <taxon>rosids</taxon>
        <taxon>fabids</taxon>
        <taxon>Fabales</taxon>
        <taxon>Fabaceae</taxon>
        <taxon>Papilionoideae</taxon>
        <taxon>50 kb inversion clade</taxon>
        <taxon>NPAAA clade</taxon>
        <taxon>indigoferoid/millettioid clade</taxon>
        <taxon>Phaseoleae</taxon>
        <taxon>Vigna</taxon>
    </lineage>
</organism>
<dbReference type="AlphaFoldDB" id="A0AAQ3RTW2"/>
<dbReference type="GO" id="GO:0005634">
    <property type="term" value="C:nucleus"/>
    <property type="evidence" value="ECO:0007669"/>
    <property type="project" value="TreeGrafter"/>
</dbReference>
<feature type="domain" description="Helicase ATP-binding" evidence="1">
    <location>
        <begin position="66"/>
        <end position="239"/>
    </location>
</feature>
<dbReference type="InterPro" id="IPR014001">
    <property type="entry name" value="Helicase_ATP-bd"/>
</dbReference>
<gene>
    <name evidence="2" type="ORF">V8G54_024932</name>
</gene>
<evidence type="ECO:0000313" key="3">
    <source>
        <dbReference type="Proteomes" id="UP001374535"/>
    </source>
</evidence>
<dbReference type="PANTHER" id="PTHR45629:SF7">
    <property type="entry name" value="DNA EXCISION REPAIR PROTEIN ERCC-6-RELATED"/>
    <property type="match status" value="1"/>
</dbReference>
<protein>
    <recommendedName>
        <fullName evidence="1">Helicase ATP-binding domain-containing protein</fullName>
    </recommendedName>
</protein>
<dbReference type="GO" id="GO:0007131">
    <property type="term" value="P:reciprocal meiotic recombination"/>
    <property type="evidence" value="ECO:0007669"/>
    <property type="project" value="TreeGrafter"/>
</dbReference>
<keyword evidence="3" id="KW-1185">Reference proteome</keyword>
<dbReference type="Proteomes" id="UP001374535">
    <property type="component" value="Chromosome 7"/>
</dbReference>
<dbReference type="GO" id="GO:0015616">
    <property type="term" value="F:DNA translocase activity"/>
    <property type="evidence" value="ECO:0007669"/>
    <property type="project" value="TreeGrafter"/>
</dbReference>
<dbReference type="GO" id="GO:0005524">
    <property type="term" value="F:ATP binding"/>
    <property type="evidence" value="ECO:0007669"/>
    <property type="project" value="InterPro"/>
</dbReference>
<dbReference type="InterPro" id="IPR050496">
    <property type="entry name" value="SNF2_RAD54_helicase_repair"/>
</dbReference>
<dbReference type="PANTHER" id="PTHR45629">
    <property type="entry name" value="SNF2/RAD54 FAMILY MEMBER"/>
    <property type="match status" value="1"/>
</dbReference>
<sequence length="429" mass="46636">MAVAFCITAGGSGMGMVEKVGQRHGEDLCQADSKYLSMQWSLLLPTSDALQAREGVQFMFDCVSGLCTTPNIHGCILADDMGLGKTLQSITLLYTLLCQGFGGKPLVRKSIIVTPTSLVSNWEAEIKKWVGESVRLVALCESSREDVVSAIDSFTNPERNLQVLIVSYETFRMHSSKFSSSDSCDLLICDEAHRLKNDQTITNRALAAPPCKRRILLSGTPLQNDLEEFFAMVNFTNPGILGSIAHFRRYYEAPIICGREPVATVEEKKIGAERPAELSVNAASITSGKSGTEQNMDSAATVTAFGLMQQKCLGLSLWATKGIAFTLQLCCEELIGNIQECHQICCLLLLHLLGQGFWLKSERSGLLAAAIGCLTLALSTSPSSAQKRNMLCDEVSSGHIETEKKFGVLSTLFEYSIQSSCLTICLEAL</sequence>
<dbReference type="PROSITE" id="PS51192">
    <property type="entry name" value="HELICASE_ATP_BIND_1"/>
    <property type="match status" value="1"/>
</dbReference>
<proteinExistence type="predicted"/>
<accession>A0AAQ3RTW2</accession>
<dbReference type="SUPFAM" id="SSF52540">
    <property type="entry name" value="P-loop containing nucleoside triphosphate hydrolases"/>
    <property type="match status" value="1"/>
</dbReference>
<dbReference type="InterPro" id="IPR000330">
    <property type="entry name" value="SNF2_N"/>
</dbReference>
<dbReference type="InterPro" id="IPR038718">
    <property type="entry name" value="SNF2-like_sf"/>
</dbReference>
<dbReference type="EMBL" id="CP144694">
    <property type="protein sequence ID" value="WVZ04126.1"/>
    <property type="molecule type" value="Genomic_DNA"/>
</dbReference>
<name>A0AAQ3RTW2_VIGMU</name>
<dbReference type="FunFam" id="3.40.50.10810:FF:000021">
    <property type="entry name" value="DNA repair and recombination protein RAD54"/>
    <property type="match status" value="1"/>
</dbReference>
<dbReference type="InterPro" id="IPR027417">
    <property type="entry name" value="P-loop_NTPase"/>
</dbReference>
<dbReference type="Pfam" id="PF00176">
    <property type="entry name" value="SNF2-rel_dom"/>
    <property type="match status" value="1"/>
</dbReference>
<dbReference type="CDD" id="cd18004">
    <property type="entry name" value="DEXHc_RAD54"/>
    <property type="match status" value="1"/>
</dbReference>
<dbReference type="SMART" id="SM00487">
    <property type="entry name" value="DEXDc"/>
    <property type="match status" value="1"/>
</dbReference>